<dbReference type="GO" id="GO:0019877">
    <property type="term" value="P:diaminopimelate biosynthetic process"/>
    <property type="evidence" value="ECO:0007669"/>
    <property type="project" value="UniProtKB-KW"/>
</dbReference>
<evidence type="ECO:0000256" key="5">
    <source>
        <dbReference type="ARBA" id="ARBA00022737"/>
    </source>
</evidence>
<dbReference type="InterPro" id="IPR011004">
    <property type="entry name" value="Trimer_LpxA-like_sf"/>
</dbReference>
<keyword evidence="3" id="KW-0028">Amino-acid biosynthesis</keyword>
<name>A0A0C1S9T2_9ENTR</name>
<evidence type="ECO:0000256" key="4">
    <source>
        <dbReference type="ARBA" id="ARBA00022679"/>
    </source>
</evidence>
<evidence type="ECO:0000256" key="6">
    <source>
        <dbReference type="ARBA" id="ARBA00022915"/>
    </source>
</evidence>
<dbReference type="Proteomes" id="UP000054529">
    <property type="component" value="Unassembled WGS sequence"/>
</dbReference>
<comment type="caution">
    <text evidence="11">The sequence shown here is derived from an EMBL/GenBank/DDBJ whole genome shotgun (WGS) entry which is preliminary data.</text>
</comment>
<evidence type="ECO:0000256" key="8">
    <source>
        <dbReference type="ARBA" id="ARBA00023315"/>
    </source>
</evidence>
<dbReference type="GO" id="GO:0009089">
    <property type="term" value="P:lysine biosynthetic process via diaminopimelate"/>
    <property type="evidence" value="ECO:0007669"/>
    <property type="project" value="UniProtKB-UniRule"/>
</dbReference>
<evidence type="ECO:0000256" key="7">
    <source>
        <dbReference type="ARBA" id="ARBA00023154"/>
    </source>
</evidence>
<dbReference type="PANTHER" id="PTHR43300">
    <property type="entry name" value="ACETYLTRANSFERASE"/>
    <property type="match status" value="1"/>
</dbReference>
<accession>A0A0C1S9T2</accession>
<gene>
    <name evidence="11" type="ORF">P689_11927</name>
</gene>
<evidence type="ECO:0000256" key="2">
    <source>
        <dbReference type="ARBA" id="ARBA00022490"/>
    </source>
</evidence>
<evidence type="ECO:0000256" key="9">
    <source>
        <dbReference type="NCBIfam" id="TIGR00965"/>
    </source>
</evidence>
<keyword evidence="2" id="KW-0963">Cytoplasm</keyword>
<dbReference type="InterPro" id="IPR050179">
    <property type="entry name" value="Trans_hexapeptide_repeat"/>
</dbReference>
<dbReference type="Gene3D" id="2.160.10.10">
    <property type="entry name" value="Hexapeptide repeat proteins"/>
    <property type="match status" value="1"/>
</dbReference>
<dbReference type="OrthoDB" id="9775362at2"/>
<keyword evidence="8" id="KW-0012">Acyltransferase</keyword>
<dbReference type="Gene3D" id="1.10.166.10">
    <property type="entry name" value="Tetrahydrodipicolinate-N-succinyltransferase, N-terminal domain"/>
    <property type="match status" value="1"/>
</dbReference>
<dbReference type="RefSeq" id="WP_039719469.1">
    <property type="nucleotide sequence ID" value="NZ_AWXV01000002.1"/>
</dbReference>
<dbReference type="NCBIfam" id="TIGR00965">
    <property type="entry name" value="dapD"/>
    <property type="match status" value="1"/>
</dbReference>
<dbReference type="EMBL" id="AWXV01000002">
    <property type="protein sequence ID" value="KIE64056.1"/>
    <property type="molecule type" value="Genomic_DNA"/>
</dbReference>
<evidence type="ECO:0000313" key="12">
    <source>
        <dbReference type="Proteomes" id="UP000054529"/>
    </source>
</evidence>
<sequence length="273" mass="30789">MEYSKKYIKNLFKNIEEINSNNIDQNAKHIVEKVIFNLNIGKIRIAEKIDNVWKINHWIKQAILIYFKISKNKIYHEGRTKYFDKIDSKFSKYSYDNFNEEKIRVVPTATVRYGSFIDKNSILMPCYVNIGAYIGRGTMIDTWSTIGSCAQIGNNVHISGGVGIGGVLEPIQENPTIIEDGCFIGARSEIAEGIIVQERSVIAMGVYIGKSTKIYDRETGKVIYGVVPSRSVVIPGTIPDKFGRCDISCAIIAKKVDVNTEKKISINHLLRDI</sequence>
<dbReference type="EC" id="2.3.1.117" evidence="9"/>
<evidence type="ECO:0000256" key="3">
    <source>
        <dbReference type="ARBA" id="ARBA00022605"/>
    </source>
</evidence>
<dbReference type="InterPro" id="IPR005664">
    <property type="entry name" value="DapD_Trfase_Hexpep_rpt_fam"/>
</dbReference>
<comment type="similarity">
    <text evidence="1">Belongs to the transferase hexapeptide repeat family.</text>
</comment>
<keyword evidence="6" id="KW-0220">Diaminopimelate biosynthesis</keyword>
<dbReference type="HOGENOM" id="CLU_050859_0_1_6"/>
<dbReference type="GO" id="GO:0008666">
    <property type="term" value="F:2,3,4,5-tetrahydropyridine-2,6-dicarboxylate N-succinyltransferase activity"/>
    <property type="evidence" value="ECO:0007669"/>
    <property type="project" value="UniProtKB-UniRule"/>
</dbReference>
<protein>
    <recommendedName>
        <fullName evidence="9">2,3,4,5-tetrahydropyridine-2,6-dicarboxylate N-succinyltransferase</fullName>
        <ecNumber evidence="9">2.3.1.117</ecNumber>
    </recommendedName>
</protein>
<proteinExistence type="inferred from homology"/>
<dbReference type="Pfam" id="PF14602">
    <property type="entry name" value="Hexapep_2"/>
    <property type="match status" value="1"/>
</dbReference>
<dbReference type="NCBIfam" id="NF008808">
    <property type="entry name" value="PRK11830.1"/>
    <property type="match status" value="1"/>
</dbReference>
<dbReference type="InterPro" id="IPR037133">
    <property type="entry name" value="THP_succinylTrfase_N_sf"/>
</dbReference>
<dbReference type="SUPFAM" id="SSF51161">
    <property type="entry name" value="Trimeric LpxA-like enzymes"/>
    <property type="match status" value="1"/>
</dbReference>
<keyword evidence="5" id="KW-0677">Repeat</keyword>
<dbReference type="Pfam" id="PF00132">
    <property type="entry name" value="Hexapep"/>
    <property type="match status" value="1"/>
</dbReference>
<reference evidence="11 12" key="1">
    <citation type="journal article" date="2014" name="G3 (Bethesda)">
        <title>Genome sequence of Candidatus Riesia pediculischaeffi, endosymbiont of chimpanzee lice, and genomic comparison of recently acquired endosymbionts from human and chimpanzee lice.</title>
        <authorList>
            <person name="Boyd B.M."/>
            <person name="Allen J.M."/>
            <person name="de Crecy-Lagard V."/>
            <person name="Reed D.L."/>
        </authorList>
    </citation>
    <scope>NUCLEOTIDE SEQUENCE [LARGE SCALE GENOMIC DNA]</scope>
    <source>
        <strain evidence="11 12">PTSU</strain>
    </source>
</reference>
<dbReference type="AlphaFoldDB" id="A0A0C1S9T2"/>
<keyword evidence="7" id="KW-0457">Lysine biosynthesis</keyword>
<dbReference type="CDD" id="cd03350">
    <property type="entry name" value="LbH_THP_succinylT"/>
    <property type="match status" value="1"/>
</dbReference>
<dbReference type="InterPro" id="IPR001451">
    <property type="entry name" value="Hexapep"/>
</dbReference>
<organism evidence="11 12">
    <name type="scientific">Candidatus Riesia pediculischaeffi PTSU</name>
    <dbReference type="NCBI Taxonomy" id="1401651"/>
    <lineage>
        <taxon>Bacteria</taxon>
        <taxon>Pseudomonadati</taxon>
        <taxon>Pseudomonadota</taxon>
        <taxon>Gammaproteobacteria</taxon>
        <taxon>Enterobacterales</taxon>
        <taxon>Enterobacteriaceae</taxon>
        <taxon>Candidatus Riesia</taxon>
    </lineage>
</organism>
<evidence type="ECO:0000259" key="10">
    <source>
        <dbReference type="Pfam" id="PF14805"/>
    </source>
</evidence>
<evidence type="ECO:0000313" key="11">
    <source>
        <dbReference type="EMBL" id="KIE64056.1"/>
    </source>
</evidence>
<dbReference type="InterPro" id="IPR023180">
    <property type="entry name" value="THP_succinylTrfase_dom1"/>
</dbReference>
<dbReference type="PATRIC" id="fig|1401651.3.peg.57"/>
<keyword evidence="4 11" id="KW-0808">Transferase</keyword>
<feature type="domain" description="Tetrahydrodipicolinate-N-succinyltransferase chain A" evidence="10">
    <location>
        <begin position="5"/>
        <end position="69"/>
    </location>
</feature>
<evidence type="ECO:0000256" key="1">
    <source>
        <dbReference type="ARBA" id="ARBA00007274"/>
    </source>
</evidence>
<dbReference type="Pfam" id="PF14805">
    <property type="entry name" value="THDPS_N_2"/>
    <property type="match status" value="1"/>
</dbReference>
<dbReference type="PANTHER" id="PTHR43300:SF10">
    <property type="entry name" value="2,3,4,5-TETRAHYDROPYRIDINE-2,6-DICARBOXYLATE N-ACETYLTRANSFERASE"/>
    <property type="match status" value="1"/>
</dbReference>